<evidence type="ECO:0000259" key="2">
    <source>
        <dbReference type="PROSITE" id="PS51082"/>
    </source>
</evidence>
<feature type="region of interest" description="Disordered" evidence="1">
    <location>
        <begin position="295"/>
        <end position="377"/>
    </location>
</feature>
<feature type="compositionally biased region" description="Low complexity" evidence="1">
    <location>
        <begin position="186"/>
        <end position="208"/>
    </location>
</feature>
<dbReference type="InterPro" id="IPR003124">
    <property type="entry name" value="WH2_dom"/>
</dbReference>
<reference evidence="3" key="2">
    <citation type="submission" date="2014-03" db="EMBL/GenBank/DDBJ databases">
        <title>The whipworm genome and dual-species transcriptomics of an intimate host-pathogen interaction.</title>
        <authorList>
            <person name="Foth B.J."/>
            <person name="Tsai I.J."/>
            <person name="Reid A.J."/>
            <person name="Bancroft A.J."/>
            <person name="Nichol S."/>
            <person name="Tracey A."/>
            <person name="Holroyd N."/>
            <person name="Cotton J.A."/>
            <person name="Stanley E.J."/>
            <person name="Zarowiecki M."/>
            <person name="Liu J.Z."/>
            <person name="Huckvale T."/>
            <person name="Cooper P.J."/>
            <person name="Grencis R.K."/>
            <person name="Berriman M."/>
        </authorList>
    </citation>
    <scope>NUCLEOTIDE SEQUENCE [LARGE SCALE GENOMIC DNA]</scope>
</reference>
<feature type="region of interest" description="Disordered" evidence="1">
    <location>
        <begin position="484"/>
        <end position="510"/>
    </location>
</feature>
<protein>
    <submittedName>
        <fullName evidence="3">WH2 motif protein</fullName>
    </submittedName>
</protein>
<reference evidence="3" key="1">
    <citation type="submission" date="2014-01" db="EMBL/GenBank/DDBJ databases">
        <authorList>
            <person name="Aslett M."/>
        </authorList>
    </citation>
    <scope>NUCLEOTIDE SEQUENCE</scope>
</reference>
<keyword evidence="4" id="KW-1185">Reference proteome</keyword>
<dbReference type="Proteomes" id="UP000030665">
    <property type="component" value="Unassembled WGS sequence"/>
</dbReference>
<evidence type="ECO:0000313" key="3">
    <source>
        <dbReference type="EMBL" id="CDW58676.1"/>
    </source>
</evidence>
<feature type="compositionally biased region" description="Pro residues" evidence="1">
    <location>
        <begin position="418"/>
        <end position="438"/>
    </location>
</feature>
<evidence type="ECO:0000313" key="4">
    <source>
        <dbReference type="Proteomes" id="UP000030665"/>
    </source>
</evidence>
<dbReference type="SMART" id="SM00246">
    <property type="entry name" value="WH2"/>
    <property type="match status" value="1"/>
</dbReference>
<dbReference type="Pfam" id="PF02205">
    <property type="entry name" value="WH2"/>
    <property type="match status" value="1"/>
</dbReference>
<dbReference type="EMBL" id="HG806393">
    <property type="protein sequence ID" value="CDW58676.1"/>
    <property type="molecule type" value="Genomic_DNA"/>
</dbReference>
<accession>A0A077ZE96</accession>
<gene>
    <name evidence="3" type="ORF">TTRE_0000700101</name>
</gene>
<feature type="compositionally biased region" description="Basic and acidic residues" evidence="1">
    <location>
        <begin position="331"/>
        <end position="344"/>
    </location>
</feature>
<feature type="domain" description="WH2" evidence="2">
    <location>
        <begin position="39"/>
        <end position="60"/>
    </location>
</feature>
<dbReference type="PROSITE" id="PS51082">
    <property type="entry name" value="WH2"/>
    <property type="match status" value="1"/>
</dbReference>
<name>A0A077ZE96_TRITR</name>
<dbReference type="STRING" id="36087.A0A077ZE96"/>
<feature type="region of interest" description="Disordered" evidence="1">
    <location>
        <begin position="254"/>
        <end position="282"/>
    </location>
</feature>
<dbReference type="OrthoDB" id="5919362at2759"/>
<dbReference type="GO" id="GO:0003779">
    <property type="term" value="F:actin binding"/>
    <property type="evidence" value="ECO:0007669"/>
    <property type="project" value="InterPro"/>
</dbReference>
<feature type="region of interest" description="Disordered" evidence="1">
    <location>
        <begin position="181"/>
        <end position="242"/>
    </location>
</feature>
<feature type="compositionally biased region" description="Pro residues" evidence="1">
    <location>
        <begin position="1"/>
        <end position="22"/>
    </location>
</feature>
<proteinExistence type="predicted"/>
<evidence type="ECO:0000256" key="1">
    <source>
        <dbReference type="SAM" id="MobiDB-lite"/>
    </source>
</evidence>
<feature type="compositionally biased region" description="Pro residues" evidence="1">
    <location>
        <begin position="316"/>
        <end position="326"/>
    </location>
</feature>
<dbReference type="AlphaFoldDB" id="A0A077ZE96"/>
<sequence>MMAAPPPPPLMTQLTPPPPPLPVLSGKVAKKPPAAASTDRQALLADIRRAGSGGVRLKPTKTNDRSAPNVGGASETPRPSMANGPAAAAAAATTGAKVRPTGMVDFASELNRAVNAQHQKTLKRTNGRLTTSGAAGKRLAAKFYFFLFIVRVCLCLLEAASNDSQAVTKRPVVPLATKPVVRQQSRQATPDQLDQQQQQHAVKVRQQLTVGSKPAPNPNKPNFRVSIDSVPQQDSTKPGPVSGVSVKALRAKLQNPPQLKPPSSHLSQHRPNGASHEISVRHQSSSLSLVAFGRPSVEQQTEQDRTAGFSSVPFAKAPPPPLPAKPPSRKPSIEHRKNVSEKFRTLKPQSTVQKQFLAKPTSKYRSSSSENLPGMSPEATLAASDAVAKALMNNKSDIASRGMQRVQSHRPVISLPVGPRPTPPPRPDVAPPPPPPPAASSALPQKLFGSKSSVAVPPPPPRVDSLAHELERRFFFKDARYLPSPPEFRQLRPIKRVAPKPPTDERITSN</sequence>
<feature type="region of interest" description="Disordered" evidence="1">
    <location>
        <begin position="396"/>
        <end position="464"/>
    </location>
</feature>
<feature type="region of interest" description="Disordered" evidence="1">
    <location>
        <begin position="1"/>
        <end position="95"/>
    </location>
</feature>
<organism evidence="3 4">
    <name type="scientific">Trichuris trichiura</name>
    <name type="common">Whipworm</name>
    <name type="synonym">Trichocephalus trichiurus</name>
    <dbReference type="NCBI Taxonomy" id="36087"/>
    <lineage>
        <taxon>Eukaryota</taxon>
        <taxon>Metazoa</taxon>
        <taxon>Ecdysozoa</taxon>
        <taxon>Nematoda</taxon>
        <taxon>Enoplea</taxon>
        <taxon>Dorylaimia</taxon>
        <taxon>Trichinellida</taxon>
        <taxon>Trichuridae</taxon>
        <taxon>Trichuris</taxon>
    </lineage>
</organism>
<feature type="compositionally biased region" description="Low complexity" evidence="1">
    <location>
        <begin position="82"/>
        <end position="95"/>
    </location>
</feature>